<dbReference type="Gene3D" id="3.10.200.10">
    <property type="entry name" value="Alpha carbonic anhydrase"/>
    <property type="match status" value="1"/>
</dbReference>
<evidence type="ECO:0000256" key="1">
    <source>
        <dbReference type="ARBA" id="ARBA00001947"/>
    </source>
</evidence>
<keyword evidence="5" id="KW-0862">Zinc</keyword>
<dbReference type="FunFam" id="3.10.200.10:FF:000007">
    <property type="entry name" value="Alpha carbonic anhydrase 3"/>
    <property type="match status" value="1"/>
</dbReference>
<dbReference type="SUPFAM" id="SSF51069">
    <property type="entry name" value="Carbonic anhydrase"/>
    <property type="match status" value="1"/>
</dbReference>
<dbReference type="EC" id="4.2.1.1" evidence="2"/>
<dbReference type="AlphaFoldDB" id="W1PCH5"/>
<name>W1PCH5_AMBTC</name>
<protein>
    <recommendedName>
        <fullName evidence="2">carbonic anhydrase</fullName>
        <ecNumber evidence="2">4.2.1.1</ecNumber>
    </recommendedName>
</protein>
<evidence type="ECO:0000256" key="2">
    <source>
        <dbReference type="ARBA" id="ARBA00012925"/>
    </source>
</evidence>
<evidence type="ECO:0000256" key="4">
    <source>
        <dbReference type="ARBA" id="ARBA00022729"/>
    </source>
</evidence>
<accession>W1PCH5</accession>
<evidence type="ECO:0000256" key="6">
    <source>
        <dbReference type="ARBA" id="ARBA00023180"/>
    </source>
</evidence>
<dbReference type="GO" id="GO:0008270">
    <property type="term" value="F:zinc ion binding"/>
    <property type="evidence" value="ECO:0007669"/>
    <property type="project" value="InterPro"/>
</dbReference>
<dbReference type="GO" id="GO:0004089">
    <property type="term" value="F:carbonate dehydratase activity"/>
    <property type="evidence" value="ECO:0007669"/>
    <property type="project" value="UniProtKB-EC"/>
</dbReference>
<dbReference type="EMBL" id="KI393724">
    <property type="protein sequence ID" value="ERN07622.1"/>
    <property type="molecule type" value="Genomic_DNA"/>
</dbReference>
<dbReference type="PANTHER" id="PTHR18952">
    <property type="entry name" value="CARBONIC ANHYDRASE"/>
    <property type="match status" value="1"/>
</dbReference>
<dbReference type="InterPro" id="IPR023561">
    <property type="entry name" value="Carbonic_anhydrase_a-class"/>
</dbReference>
<dbReference type="SMART" id="SM01057">
    <property type="entry name" value="Carb_anhydrase"/>
    <property type="match status" value="1"/>
</dbReference>
<dbReference type="eggNOG" id="KOG0382">
    <property type="taxonomic scope" value="Eukaryota"/>
</dbReference>
<evidence type="ECO:0000256" key="5">
    <source>
        <dbReference type="ARBA" id="ARBA00022833"/>
    </source>
</evidence>
<dbReference type="HOGENOM" id="CLU_039326_0_0_1"/>
<dbReference type="Gramene" id="ERN07622">
    <property type="protein sequence ID" value="ERN07622"/>
    <property type="gene ID" value="AMTR_s00157p00092470"/>
</dbReference>
<feature type="domain" description="Alpha-carbonic anhydrase" evidence="9">
    <location>
        <begin position="6"/>
        <end position="241"/>
    </location>
</feature>
<dbReference type="GO" id="GO:0016836">
    <property type="term" value="F:hydro-lyase activity"/>
    <property type="evidence" value="ECO:0000318"/>
    <property type="project" value="GO_Central"/>
</dbReference>
<gene>
    <name evidence="10" type="ORF">AMTR_s00157p00092470</name>
</gene>
<keyword evidence="7" id="KW-0456">Lyase</keyword>
<proteinExistence type="predicted"/>
<organism evidence="10 11">
    <name type="scientific">Amborella trichopoda</name>
    <dbReference type="NCBI Taxonomy" id="13333"/>
    <lineage>
        <taxon>Eukaryota</taxon>
        <taxon>Viridiplantae</taxon>
        <taxon>Streptophyta</taxon>
        <taxon>Embryophyta</taxon>
        <taxon>Tracheophyta</taxon>
        <taxon>Spermatophyta</taxon>
        <taxon>Magnoliopsida</taxon>
        <taxon>Amborellales</taxon>
        <taxon>Amborellaceae</taxon>
        <taxon>Amborella</taxon>
    </lineage>
</organism>
<evidence type="ECO:0000313" key="11">
    <source>
        <dbReference type="Proteomes" id="UP000017836"/>
    </source>
</evidence>
<keyword evidence="4" id="KW-0732">Signal</keyword>
<sequence length="253" mass="29015">MVEDEREFDYLEDSERGPKHWGELYPEWRACSNGDMQSPIDLLHERVEVLPNLGRLQRKYKPAKAILKNRGHDIMLKWGKSGAGTLEINQTEYVLKQCHWHSPSEHTFNGSRYHLEVHLVHQSKDGKNAVVGITYKIGRPDTFLKELMGNISSIADSKNAEAQVGVVDPRHIKMGSRKYYRYMGSLTTPPCTQGVAWNIVKKVRTVSREQLRLLRAAVHDEAEANARPTQPINKRVVDLYTPRRLSPALHFLL</sequence>
<dbReference type="PANTHER" id="PTHR18952:SF208">
    <property type="entry name" value="CARBONIC ANHYDRASE XA-RELATED"/>
    <property type="match status" value="1"/>
</dbReference>
<dbReference type="InterPro" id="IPR041891">
    <property type="entry name" value="Alpha_CA_prokaryot-like"/>
</dbReference>
<dbReference type="STRING" id="13333.W1PCH5"/>
<evidence type="ECO:0000259" key="9">
    <source>
        <dbReference type="PROSITE" id="PS51144"/>
    </source>
</evidence>
<dbReference type="CDD" id="cd03124">
    <property type="entry name" value="alpha_CA_prokaryotic_like"/>
    <property type="match status" value="1"/>
</dbReference>
<keyword evidence="3" id="KW-0479">Metal-binding</keyword>
<dbReference type="Proteomes" id="UP000017836">
    <property type="component" value="Unassembled WGS sequence"/>
</dbReference>
<reference evidence="11" key="1">
    <citation type="journal article" date="2013" name="Science">
        <title>The Amborella genome and the evolution of flowering plants.</title>
        <authorList>
            <consortium name="Amborella Genome Project"/>
        </authorList>
    </citation>
    <scope>NUCLEOTIDE SEQUENCE [LARGE SCALE GENOMIC DNA]</scope>
</reference>
<evidence type="ECO:0000256" key="7">
    <source>
        <dbReference type="ARBA" id="ARBA00023239"/>
    </source>
</evidence>
<comment type="catalytic activity">
    <reaction evidence="8">
        <text>hydrogencarbonate + H(+) = CO2 + H2O</text>
        <dbReference type="Rhea" id="RHEA:10748"/>
        <dbReference type="ChEBI" id="CHEBI:15377"/>
        <dbReference type="ChEBI" id="CHEBI:15378"/>
        <dbReference type="ChEBI" id="CHEBI:16526"/>
        <dbReference type="ChEBI" id="CHEBI:17544"/>
        <dbReference type="EC" id="4.2.1.1"/>
    </reaction>
</comment>
<dbReference type="PROSITE" id="PS51144">
    <property type="entry name" value="ALPHA_CA_2"/>
    <property type="match status" value="1"/>
</dbReference>
<comment type="cofactor">
    <cofactor evidence="1">
        <name>Zn(2+)</name>
        <dbReference type="ChEBI" id="CHEBI:29105"/>
    </cofactor>
</comment>
<dbReference type="OMA" id="HKNQNAC"/>
<keyword evidence="11" id="KW-1185">Reference proteome</keyword>
<evidence type="ECO:0000256" key="3">
    <source>
        <dbReference type="ARBA" id="ARBA00022723"/>
    </source>
</evidence>
<keyword evidence="6" id="KW-0325">Glycoprotein</keyword>
<dbReference type="Pfam" id="PF00194">
    <property type="entry name" value="Carb_anhydrase"/>
    <property type="match status" value="1"/>
</dbReference>
<evidence type="ECO:0000256" key="8">
    <source>
        <dbReference type="ARBA" id="ARBA00048348"/>
    </source>
</evidence>
<dbReference type="InterPro" id="IPR036398">
    <property type="entry name" value="CA_dom_sf"/>
</dbReference>
<dbReference type="InterPro" id="IPR001148">
    <property type="entry name" value="CA_dom"/>
</dbReference>
<evidence type="ECO:0000313" key="10">
    <source>
        <dbReference type="EMBL" id="ERN07622.1"/>
    </source>
</evidence>